<sequence length="106" mass="11496">MSGFDVNSDELDTYAGKLGGQRSTANQIGGLVDKADVGDQSWGIVGIFVLDNYKEMLSDLKDLFTSLDDGFASGEDKFTNAAKGYREKEQAVKELLDTFNMEVGGK</sequence>
<evidence type="ECO:0008006" key="3">
    <source>
        <dbReference type="Google" id="ProtNLM"/>
    </source>
</evidence>
<proteinExistence type="predicted"/>
<dbReference type="EMBL" id="BAAALN010000010">
    <property type="protein sequence ID" value="GAA1244028.1"/>
    <property type="molecule type" value="Genomic_DNA"/>
</dbReference>
<gene>
    <name evidence="1" type="ORF">GCM10009676_32170</name>
</gene>
<dbReference type="RefSeq" id="WP_253866407.1">
    <property type="nucleotide sequence ID" value="NZ_BAAALN010000010.1"/>
</dbReference>
<accession>A0ABP4GYN4</accession>
<name>A0ABP4GYN4_9PSEU</name>
<comment type="caution">
    <text evidence="1">The sequence shown here is derived from an EMBL/GenBank/DDBJ whole genome shotgun (WGS) entry which is preliminary data.</text>
</comment>
<evidence type="ECO:0000313" key="1">
    <source>
        <dbReference type="EMBL" id="GAA1244028.1"/>
    </source>
</evidence>
<evidence type="ECO:0000313" key="2">
    <source>
        <dbReference type="Proteomes" id="UP001500653"/>
    </source>
</evidence>
<organism evidence="1 2">
    <name type="scientific">Prauserella halophila</name>
    <dbReference type="NCBI Taxonomy" id="185641"/>
    <lineage>
        <taxon>Bacteria</taxon>
        <taxon>Bacillati</taxon>
        <taxon>Actinomycetota</taxon>
        <taxon>Actinomycetes</taxon>
        <taxon>Pseudonocardiales</taxon>
        <taxon>Pseudonocardiaceae</taxon>
        <taxon>Prauserella</taxon>
    </lineage>
</organism>
<reference evidence="2" key="1">
    <citation type="journal article" date="2019" name="Int. J. Syst. Evol. Microbiol.">
        <title>The Global Catalogue of Microorganisms (GCM) 10K type strain sequencing project: providing services to taxonomists for standard genome sequencing and annotation.</title>
        <authorList>
            <consortium name="The Broad Institute Genomics Platform"/>
            <consortium name="The Broad Institute Genome Sequencing Center for Infectious Disease"/>
            <person name="Wu L."/>
            <person name="Ma J."/>
        </authorList>
    </citation>
    <scope>NUCLEOTIDE SEQUENCE [LARGE SCALE GENOMIC DNA]</scope>
    <source>
        <strain evidence="2">JCM 13023</strain>
    </source>
</reference>
<protein>
    <recommendedName>
        <fullName evidence="3">Excreted virulence factor EspC (Type VII ESX diderm)</fullName>
    </recommendedName>
</protein>
<keyword evidence="2" id="KW-1185">Reference proteome</keyword>
<dbReference type="Proteomes" id="UP001500653">
    <property type="component" value="Unassembled WGS sequence"/>
</dbReference>